<evidence type="ECO:0000256" key="3">
    <source>
        <dbReference type="ARBA" id="ARBA00022448"/>
    </source>
</evidence>
<dbReference type="SMART" id="SM00312">
    <property type="entry name" value="PX"/>
    <property type="match status" value="1"/>
</dbReference>
<keyword evidence="8" id="KW-0967">Endosome</keyword>
<dbReference type="InterPro" id="IPR036961">
    <property type="entry name" value="Kinesin_motor_dom_sf"/>
</dbReference>
<comment type="subcellular location">
    <subcellularLocation>
        <location evidence="2">Cytoplasm</location>
        <location evidence="2">Cytoskeleton</location>
        <location evidence="2">Spindle</location>
    </subcellularLocation>
    <subcellularLocation>
        <location evidence="1">Early endosome membrane</location>
    </subcellularLocation>
</comment>
<keyword evidence="12" id="KW-0472">Membrane</keyword>
<dbReference type="SUPFAM" id="SSF52540">
    <property type="entry name" value="P-loop containing nucleoside triphosphate hydrolases"/>
    <property type="match status" value="1"/>
</dbReference>
<evidence type="ECO:0000256" key="1">
    <source>
        <dbReference type="ARBA" id="ARBA00004146"/>
    </source>
</evidence>
<dbReference type="Proteomes" id="UP000009136">
    <property type="component" value="Chromosome 13"/>
</dbReference>
<evidence type="ECO:0000259" key="21">
    <source>
        <dbReference type="PROSITE" id="PS50195"/>
    </source>
</evidence>
<dbReference type="Ensembl" id="ENSBTAT00000116117.1">
    <property type="protein sequence ID" value="ENSBTAP00000079974.1"/>
    <property type="gene ID" value="ENSBTAG00000000939.7"/>
</dbReference>
<evidence type="ECO:0000256" key="10">
    <source>
        <dbReference type="ARBA" id="ARBA00023054"/>
    </source>
</evidence>
<feature type="region of interest" description="Disordered" evidence="19">
    <location>
        <begin position="861"/>
        <end position="882"/>
    </location>
</feature>
<evidence type="ECO:0000313" key="22">
    <source>
        <dbReference type="Ensembl" id="ENSBTAP00000079974.1"/>
    </source>
</evidence>
<dbReference type="GO" id="GO:0007018">
    <property type="term" value="P:microtubule-based movement"/>
    <property type="evidence" value="ECO:0007669"/>
    <property type="project" value="InterPro"/>
</dbReference>
<name>A0AAA9S4B2_BOVIN</name>
<feature type="region of interest" description="Disordered" evidence="19">
    <location>
        <begin position="1774"/>
        <end position="1793"/>
    </location>
</feature>
<dbReference type="FunFam" id="3.40.850.10:FF:000021">
    <property type="entry name" value="kinesin-like protein KIF16B isoform X1"/>
    <property type="match status" value="1"/>
</dbReference>
<evidence type="ECO:0000256" key="7">
    <source>
        <dbReference type="ARBA" id="ARBA00022741"/>
    </source>
</evidence>
<dbReference type="GeneTree" id="ENSGT00940000162838"/>
<feature type="compositionally biased region" description="Polar residues" evidence="19">
    <location>
        <begin position="1248"/>
        <end position="1267"/>
    </location>
</feature>
<keyword evidence="3" id="KW-0813">Transport</keyword>
<evidence type="ECO:0000256" key="19">
    <source>
        <dbReference type="SAM" id="MobiDB-lite"/>
    </source>
</evidence>
<sequence length="1958" mass="219461">MASVKVAVRVRPMNRREKDLEAKFIIQMEKSKTTITNLKIPEGGTGDSGRERTKTFTYDFSFYSADTESPDYVSQEMVFKTLGTDVVKSAFEGYNACVFAYGQTGSGKSYTMMGDSGDSGLIPRICEGLFSQINETTRWDEASFRTEVSYLEIYNERVRDLLRRKSSKTFNLRVREHPKEGPYVEDLSKHLVQNYGDVEELMDAGNINRTTAATGMNDVSSRSHAIFTIKFTQAKFDSEMPSETVSKIHLVDLAGSERADATGATGVRLKEGGNINKSLVTLGNVISALADLSQDASNPLVKKKQVFVPYRDSVLTWLLKDSLGGNSKTIMIATISPADVNYGETLSTLRYANRAKNIINKPTINEDANVKLIRELRAEIARLKTLLAQGNQIALLDSPTALSMEEKLQQNEARVQELTKEWTNKWNETQNILKEQTLALRKEGIGVVLDSELPHLIGIYDDLLSTGMILYHLKEGQTHVGREDASTEQDIVLHGLDLESEHCIFENVGGTVTLIPLSGSQCSVNGVQITEATHLNQGAMILLGRTNMFRFNHPKEAAKLREKRKSGLLSSLSLSMSDLSKSRENLSAVMLYNPGLEFERQQREELEKLESKRKLIEEMEEKQKSDKAALERMQQEVETQRQETEMAQRQIRKQEESLKRRSSHLESTLKDLLAEKERFEEARQREQQETELQKKKQEEERFLRVQEELQRLQELNSHEKAEKVQIFQELERLKREKEEQYAKLEQEKQRLEEQEREQVLRVAQLEAQLRAKQQLLQPPQRGEAQRLAEERRHLEGIRTALLQAREAGAEAGGDSPELEQAQLRFLEFKRRQLATLANMEKDLLQQKDLLKREVEEDREFLRERLPSGSQEELRGSEKEEEGGADVLWAAGAVEGMQPAEGRLQCKKRQLQDLLQQHLPRLSEEKQRVREILDRGPLDLDNTLYLVENEMEEKEEQLAQYQASASQLQKLQATFEFTANVARQEEKVRRKEKEILESREQQQREALERAVARLERRHSALQRRCARAAGGEQAGQEALEKDRERLEHEIQQLKLKICEVDGVQKGHRGTLEGKPAASSFPSSAEKSHPVPLMDERISAYIEEEVQRRLQGLHRVVGDGCREPADTMKDNEKLHNGTIQRKLKYEKSCPAPLLPRDITDAPGQEESGEVDQNHHWSLPVTRIIPGPSARCSAPDWGANQRGPQPSEDEPSHSSSCNRGNSQPERLNPTETPPLSKSSTSGAGHTHGESESLSEPTSPQGGPSPGLTSSWTWLQHISQEVSVDSRGEQTWRSQLLCFILSERVPRASVPPAALASKLCWEEAAAGAVSSSESLMTVEPEGSRGLGFIYQWVSDLYKDTRSHLLRTGTEAVGQAQLVGSLCDPSRLASQAATFLTRLPILKLSPLYRLLETGGAAAEALSLPKESQVGSRDEAGAVGRAGSLVPYRALGWPTGPMATEFPGSSLSSVSCLELEGARRGSVFKQTLVQFPDQMLKLQECPLTDFLELVAGSLPELWGNADVPQGMYWLAVANCAEPAPRPACLLLFSSSLYALVLDPPGSVGVFHTLPLSGLQEIQVGFGGQSVRLLGSAESLLLTIFTYNKNLCQQICRDLLYVLASASEAAACAEHPLFREDLVQVSLDWKAEIPDLVLANGVRLSSRFQNTLVDLIYFLHGNLDAGAPSLAEAQLLLYTTVRVEGDSGQGPCQSLILLNTHVALVREDRVFYPRSPALSSPPPGTRFDVVRCRALREFRCLVIPETKTSSTLELVFLQNLRHQSDSGSGASRRPQEAQKVQPCTSTLDLQGGGDVVPERMVSRSLGANPDDLKDPIKISIPRYVLCGQGKDEHFEFEVKITVLDETWTVFRRYSRFREMHKTLKLKHAELATLEFPPKKLFGNKDERVIAERRSQLERYLRDFFSVMLQSATSPLHIDKVGLTLSKHTVCEFSPFFKKGVFDYSSHGTG</sequence>
<evidence type="ECO:0000256" key="14">
    <source>
        <dbReference type="ARBA" id="ARBA00023212"/>
    </source>
</evidence>
<dbReference type="Pfam" id="PF00787">
    <property type="entry name" value="PX"/>
    <property type="match status" value="1"/>
</dbReference>
<keyword evidence="9 17" id="KW-0067">ATP-binding</keyword>
<dbReference type="PANTHER" id="PTHR47117:SF8">
    <property type="entry name" value="KINESIN FAMILY MEMBER 16B"/>
    <property type="match status" value="1"/>
</dbReference>
<evidence type="ECO:0000256" key="8">
    <source>
        <dbReference type="ARBA" id="ARBA00022753"/>
    </source>
</evidence>
<evidence type="ECO:0000256" key="2">
    <source>
        <dbReference type="ARBA" id="ARBA00004186"/>
    </source>
</evidence>
<evidence type="ECO:0000256" key="16">
    <source>
        <dbReference type="ARBA" id="ARBA00074951"/>
    </source>
</evidence>
<feature type="compositionally biased region" description="Polar residues" evidence="19">
    <location>
        <begin position="1210"/>
        <end position="1240"/>
    </location>
</feature>
<dbReference type="SMART" id="SM00129">
    <property type="entry name" value="KISc"/>
    <property type="match status" value="1"/>
</dbReference>
<keyword evidence="4" id="KW-0963">Cytoplasm</keyword>
<keyword evidence="11" id="KW-0446">Lipid-binding</keyword>
<dbReference type="Pfam" id="PF00498">
    <property type="entry name" value="FHA"/>
    <property type="match status" value="1"/>
</dbReference>
<dbReference type="PROSITE" id="PS50195">
    <property type="entry name" value="PX"/>
    <property type="match status" value="1"/>
</dbReference>
<evidence type="ECO:0000259" key="20">
    <source>
        <dbReference type="PROSITE" id="PS50067"/>
    </source>
</evidence>
<evidence type="ECO:0000256" key="5">
    <source>
        <dbReference type="ARBA" id="ARBA00022553"/>
    </source>
</evidence>
<dbReference type="InterPro" id="IPR008984">
    <property type="entry name" value="SMAD_FHA_dom_sf"/>
</dbReference>
<dbReference type="PANTHER" id="PTHR47117">
    <property type="entry name" value="STAR-RELATED LIPID TRANSFER PROTEIN 9"/>
    <property type="match status" value="1"/>
</dbReference>
<evidence type="ECO:0000256" key="12">
    <source>
        <dbReference type="ARBA" id="ARBA00023136"/>
    </source>
</evidence>
<dbReference type="GO" id="GO:0005819">
    <property type="term" value="C:spindle"/>
    <property type="evidence" value="ECO:0007669"/>
    <property type="project" value="UniProtKB-SubCell"/>
</dbReference>
<keyword evidence="14" id="KW-0206">Cytoskeleton</keyword>
<evidence type="ECO:0000256" key="18">
    <source>
        <dbReference type="SAM" id="Coils"/>
    </source>
</evidence>
<evidence type="ECO:0000256" key="11">
    <source>
        <dbReference type="ARBA" id="ARBA00023121"/>
    </source>
</evidence>
<dbReference type="InterPro" id="IPR027417">
    <property type="entry name" value="P-loop_NTPase"/>
</dbReference>
<feature type="domain" description="Kinesin motor" evidence="20">
    <location>
        <begin position="3"/>
        <end position="358"/>
    </location>
</feature>
<dbReference type="FunFam" id="2.60.200.20:FF:000005">
    <property type="entry name" value="Kinesin family member 16B"/>
    <property type="match status" value="1"/>
</dbReference>
<keyword evidence="5" id="KW-0597">Phosphoprotein</keyword>
<dbReference type="GO" id="GO:0031901">
    <property type="term" value="C:early endosome membrane"/>
    <property type="evidence" value="ECO:0007669"/>
    <property type="project" value="UniProtKB-SubCell"/>
</dbReference>
<organism evidence="22 23">
    <name type="scientific">Bos taurus</name>
    <name type="common">Bovine</name>
    <dbReference type="NCBI Taxonomy" id="9913"/>
    <lineage>
        <taxon>Eukaryota</taxon>
        <taxon>Metazoa</taxon>
        <taxon>Chordata</taxon>
        <taxon>Craniata</taxon>
        <taxon>Vertebrata</taxon>
        <taxon>Euteleostomi</taxon>
        <taxon>Mammalia</taxon>
        <taxon>Eutheria</taxon>
        <taxon>Laurasiatheria</taxon>
        <taxon>Artiodactyla</taxon>
        <taxon>Ruminantia</taxon>
        <taxon>Pecora</taxon>
        <taxon>Bovidae</taxon>
        <taxon>Bovinae</taxon>
        <taxon>Bos</taxon>
    </lineage>
</organism>
<protein>
    <recommendedName>
        <fullName evidence="16">Kinesin-like protein KIF16B</fullName>
    </recommendedName>
</protein>
<dbReference type="GO" id="GO:0005874">
    <property type="term" value="C:microtubule"/>
    <property type="evidence" value="ECO:0007669"/>
    <property type="project" value="UniProtKB-KW"/>
</dbReference>
<dbReference type="Gene3D" id="3.40.850.10">
    <property type="entry name" value="Kinesin motor domain"/>
    <property type="match status" value="1"/>
</dbReference>
<dbReference type="PROSITE" id="PS50067">
    <property type="entry name" value="KINESIN_MOTOR_2"/>
    <property type="match status" value="1"/>
</dbReference>
<dbReference type="FunFam" id="3.30.1520.10:FF:000022">
    <property type="entry name" value="Kinesin family member 16B"/>
    <property type="match status" value="1"/>
</dbReference>
<evidence type="ECO:0000256" key="6">
    <source>
        <dbReference type="ARBA" id="ARBA00022701"/>
    </source>
</evidence>
<dbReference type="CDD" id="cd01365">
    <property type="entry name" value="KISc_KIF1A_KIF1B"/>
    <property type="match status" value="1"/>
</dbReference>
<dbReference type="InterPro" id="IPR036871">
    <property type="entry name" value="PX_dom_sf"/>
</dbReference>
<reference evidence="22" key="2">
    <citation type="submission" date="2025-08" db="UniProtKB">
        <authorList>
            <consortium name="Ensembl"/>
        </authorList>
    </citation>
    <scope>IDENTIFICATION</scope>
    <source>
        <strain evidence="22">Hereford</strain>
    </source>
</reference>
<evidence type="ECO:0000256" key="17">
    <source>
        <dbReference type="PROSITE-ProRule" id="PRU00283"/>
    </source>
</evidence>
<dbReference type="GO" id="GO:0035091">
    <property type="term" value="F:phosphatidylinositol binding"/>
    <property type="evidence" value="ECO:0007669"/>
    <property type="project" value="InterPro"/>
</dbReference>
<dbReference type="CDD" id="cd06874">
    <property type="entry name" value="PX_KIF16B_SNX23"/>
    <property type="match status" value="1"/>
</dbReference>
<feature type="region of interest" description="Disordered" evidence="19">
    <location>
        <begin position="1065"/>
        <end position="1087"/>
    </location>
</feature>
<keyword evidence="7 17" id="KW-0547">Nucleotide-binding</keyword>
<feature type="domain" description="PX" evidence="21">
    <location>
        <begin position="1823"/>
        <end position="1937"/>
    </location>
</feature>
<dbReference type="Pfam" id="PF00225">
    <property type="entry name" value="Kinesin"/>
    <property type="match status" value="1"/>
</dbReference>
<dbReference type="SUPFAM" id="SSF64268">
    <property type="entry name" value="PX domain"/>
    <property type="match status" value="1"/>
</dbReference>
<dbReference type="GO" id="GO:0003777">
    <property type="term" value="F:microtubule motor activity"/>
    <property type="evidence" value="ECO:0007669"/>
    <property type="project" value="InterPro"/>
</dbReference>
<dbReference type="InterPro" id="IPR057714">
    <property type="entry name" value="PH_NISCH_C"/>
</dbReference>
<reference evidence="22" key="1">
    <citation type="submission" date="2018-03" db="EMBL/GenBank/DDBJ databases">
        <title>ARS-UCD1.2.</title>
        <authorList>
            <person name="Rosen B.D."/>
            <person name="Bickhart D.M."/>
            <person name="Koren S."/>
            <person name="Schnabel R.D."/>
            <person name="Hall R."/>
            <person name="Zimin A."/>
            <person name="Dreischer C."/>
            <person name="Schultheiss S."/>
            <person name="Schroeder S.G."/>
            <person name="Elsik C.G."/>
            <person name="Couldrey C."/>
            <person name="Liu G.E."/>
            <person name="Van Tassell C.P."/>
            <person name="Phillippy A.M."/>
            <person name="Smith T.P.L."/>
            <person name="Medrano J.F."/>
        </authorList>
    </citation>
    <scope>NUCLEOTIDE SEQUENCE [LARGE SCALE GENOMIC DNA]</scope>
    <source>
        <strain evidence="22">Hereford</strain>
    </source>
</reference>
<comment type="similarity">
    <text evidence="17">Belongs to the TRAFAC class myosin-kinesin ATPase superfamily. Kinesin family.</text>
</comment>
<feature type="region of interest" description="Disordered" evidence="19">
    <location>
        <begin position="618"/>
        <end position="667"/>
    </location>
</feature>
<keyword evidence="23" id="KW-1185">Reference proteome</keyword>
<feature type="coiled-coil region" evidence="18">
    <location>
        <begin position="373"/>
        <end position="421"/>
    </location>
</feature>
<dbReference type="PROSITE" id="PS00411">
    <property type="entry name" value="KINESIN_MOTOR_1"/>
    <property type="match status" value="1"/>
</dbReference>
<dbReference type="InterPro" id="IPR019821">
    <property type="entry name" value="Kinesin_motor_CS"/>
</dbReference>
<dbReference type="GO" id="GO:0007169">
    <property type="term" value="P:cell surface receptor protein tyrosine kinase signaling pathway"/>
    <property type="evidence" value="ECO:0007669"/>
    <property type="project" value="UniProtKB-ARBA"/>
</dbReference>
<keyword evidence="10 18" id="KW-0175">Coiled coil</keyword>
<dbReference type="GO" id="GO:0016192">
    <property type="term" value="P:vesicle-mediated transport"/>
    <property type="evidence" value="ECO:0007669"/>
    <property type="project" value="UniProtKB-ARBA"/>
</dbReference>
<evidence type="ECO:0000256" key="4">
    <source>
        <dbReference type="ARBA" id="ARBA00022490"/>
    </source>
</evidence>
<dbReference type="Gene3D" id="3.30.1520.10">
    <property type="entry name" value="Phox-like domain"/>
    <property type="match status" value="1"/>
</dbReference>
<feature type="binding site" evidence="17">
    <location>
        <begin position="102"/>
        <end position="109"/>
    </location>
    <ligand>
        <name>ATP</name>
        <dbReference type="ChEBI" id="CHEBI:30616"/>
    </ligand>
</feature>
<accession>A0AAA9S4B2</accession>
<evidence type="ECO:0000256" key="9">
    <source>
        <dbReference type="ARBA" id="ARBA00022840"/>
    </source>
</evidence>
<dbReference type="SUPFAM" id="SSF49879">
    <property type="entry name" value="SMAD/FHA domain"/>
    <property type="match status" value="1"/>
</dbReference>
<feature type="coiled-coil region" evidence="18">
    <location>
        <begin position="943"/>
        <end position="1055"/>
    </location>
</feature>
<keyword evidence="6" id="KW-0493">Microtubule</keyword>
<dbReference type="GO" id="GO:0005524">
    <property type="term" value="F:ATP binding"/>
    <property type="evidence" value="ECO:0007669"/>
    <property type="project" value="UniProtKB-UniRule"/>
</dbReference>
<proteinExistence type="inferred from homology"/>
<dbReference type="InterPro" id="IPR001683">
    <property type="entry name" value="PX_dom"/>
</dbReference>
<gene>
    <name evidence="22" type="primary">KIF16B</name>
</gene>
<feature type="region of interest" description="Disordered" evidence="19">
    <location>
        <begin position="1149"/>
        <end position="1267"/>
    </location>
</feature>
<dbReference type="InterPro" id="IPR000253">
    <property type="entry name" value="FHA_dom"/>
</dbReference>
<dbReference type="Gene3D" id="2.60.200.20">
    <property type="match status" value="1"/>
</dbReference>
<dbReference type="InterPro" id="IPR001752">
    <property type="entry name" value="Kinesin_motor_dom"/>
</dbReference>
<evidence type="ECO:0000313" key="23">
    <source>
        <dbReference type="Proteomes" id="UP000009136"/>
    </source>
</evidence>
<comment type="function">
    <text evidence="15">Plus end-directed microtubule-dependent motor protein involved in endosome transport and receptor recycling and degradation. Regulates the plus end motility of early endosomes and the balance between recycling and degradation of receptors such as EGF receptor (EGFR) and FGF receptor (FGFR). Regulates the Golgi to endosome transport of FGFR-containing vesicles during early development, a key process for developing basement membrane and epiblast and primitive endoderm lineages during early postimplantation development.</text>
</comment>
<evidence type="ECO:0000256" key="15">
    <source>
        <dbReference type="ARBA" id="ARBA00054846"/>
    </source>
</evidence>
<evidence type="ECO:0000256" key="13">
    <source>
        <dbReference type="ARBA" id="ARBA00023175"/>
    </source>
</evidence>
<dbReference type="Pfam" id="PF25625">
    <property type="entry name" value="PH_NISCH_C"/>
    <property type="match status" value="1"/>
</dbReference>
<reference evidence="22" key="3">
    <citation type="submission" date="2025-09" db="UniProtKB">
        <authorList>
            <consortium name="Ensembl"/>
        </authorList>
    </citation>
    <scope>IDENTIFICATION</scope>
    <source>
        <strain evidence="22">Hereford</strain>
    </source>
</reference>
<feature type="compositionally biased region" description="Basic and acidic residues" evidence="19">
    <location>
        <begin position="861"/>
        <end position="877"/>
    </location>
</feature>
<dbReference type="GO" id="GO:0008017">
    <property type="term" value="F:microtubule binding"/>
    <property type="evidence" value="ECO:0007669"/>
    <property type="project" value="InterPro"/>
</dbReference>
<dbReference type="PRINTS" id="PR00380">
    <property type="entry name" value="KINESINHEAVY"/>
</dbReference>
<keyword evidence="13 17" id="KW-0505">Motor protein</keyword>